<dbReference type="KEGG" id="avn:Avin_16760"/>
<dbReference type="RefSeq" id="WP_012700299.1">
    <property type="nucleotide sequence ID" value="NC_012560.1"/>
</dbReference>
<evidence type="ECO:0000256" key="1">
    <source>
        <dbReference type="SAM" id="Phobius"/>
    </source>
</evidence>
<dbReference type="STRING" id="322710.Avin_16760"/>
<gene>
    <name evidence="2" type="ordered locus">Avin_16760</name>
</gene>
<dbReference type="HOGENOM" id="CLU_205334_1_0_6"/>
<feature type="transmembrane region" description="Helical" evidence="1">
    <location>
        <begin position="33"/>
        <end position="51"/>
    </location>
</feature>
<evidence type="ECO:0000313" key="3">
    <source>
        <dbReference type="Proteomes" id="UP000002424"/>
    </source>
</evidence>
<dbReference type="EnsemblBacteria" id="ACO77889">
    <property type="protein sequence ID" value="ACO77889"/>
    <property type="gene ID" value="Avin_16760"/>
</dbReference>
<keyword evidence="1" id="KW-0812">Transmembrane</keyword>
<reference evidence="2 3" key="1">
    <citation type="journal article" date="2009" name="J. Bacteriol.">
        <title>Genome sequence of Azotobacter vinelandii, an obligate aerobe specialized to support diverse anaerobic metabolic processes.</title>
        <authorList>
            <person name="Setubal J.C."/>
            <person name="dos Santos P."/>
            <person name="Goldman B.S."/>
            <person name="Ertesvag H."/>
            <person name="Espin G."/>
            <person name="Rubio L.M."/>
            <person name="Valla S."/>
            <person name="Almeida N.F."/>
            <person name="Balasubramanian D."/>
            <person name="Cromes L."/>
            <person name="Curatti L."/>
            <person name="Du Z."/>
            <person name="Godsy E."/>
            <person name="Goodner B."/>
            <person name="Hellner-Burris K."/>
            <person name="Hernandez J.A."/>
            <person name="Houmiel K."/>
            <person name="Imperial J."/>
            <person name="Kennedy C."/>
            <person name="Larson T.J."/>
            <person name="Latreille P."/>
            <person name="Ligon L.S."/>
            <person name="Lu J."/>
            <person name="Maerk M."/>
            <person name="Miller N.M."/>
            <person name="Norton S."/>
            <person name="O'Carroll I.P."/>
            <person name="Paulsen I."/>
            <person name="Raulfs E.C."/>
            <person name="Roemer R."/>
            <person name="Rosser J."/>
            <person name="Segura D."/>
            <person name="Slater S."/>
            <person name="Stricklin S.L."/>
            <person name="Studholme D.J."/>
            <person name="Sun J."/>
            <person name="Viana C.J."/>
            <person name="Wallin E."/>
            <person name="Wang B."/>
            <person name="Wheeler C."/>
            <person name="Zhu H."/>
            <person name="Dean D.R."/>
            <person name="Dixon R."/>
            <person name="Wood D."/>
        </authorList>
    </citation>
    <scope>NUCLEOTIDE SEQUENCE [LARGE SCALE GENOMIC DNA]</scope>
    <source>
        <strain evidence="3">DJ / ATCC BAA-1303</strain>
    </source>
</reference>
<protein>
    <recommendedName>
        <fullName evidence="4">Transmembrane protein</fullName>
    </recommendedName>
</protein>
<proteinExistence type="predicted"/>
<keyword evidence="3" id="KW-1185">Reference proteome</keyword>
<keyword evidence="1" id="KW-0472">Membrane</keyword>
<dbReference type="AlphaFoldDB" id="C1DSD4"/>
<name>C1DSD4_AZOVD</name>
<dbReference type="GeneID" id="88188256"/>
<dbReference type="EMBL" id="CP001157">
    <property type="protein sequence ID" value="ACO77889.1"/>
    <property type="molecule type" value="Genomic_DNA"/>
</dbReference>
<dbReference type="Proteomes" id="UP000002424">
    <property type="component" value="Chromosome"/>
</dbReference>
<evidence type="ECO:0008006" key="4">
    <source>
        <dbReference type="Google" id="ProtNLM"/>
    </source>
</evidence>
<sequence>MTSLEIMLLVIAAGFLLLGVGFANRAKGWGVALIALGWACMLSTVAYKMYLTFG</sequence>
<evidence type="ECO:0000313" key="2">
    <source>
        <dbReference type="EMBL" id="ACO77889.1"/>
    </source>
</evidence>
<organism evidence="2 3">
    <name type="scientific">Azotobacter vinelandii (strain DJ / ATCC BAA-1303)</name>
    <dbReference type="NCBI Taxonomy" id="322710"/>
    <lineage>
        <taxon>Bacteria</taxon>
        <taxon>Pseudomonadati</taxon>
        <taxon>Pseudomonadota</taxon>
        <taxon>Gammaproteobacteria</taxon>
        <taxon>Pseudomonadales</taxon>
        <taxon>Pseudomonadaceae</taxon>
        <taxon>Azotobacter</taxon>
    </lineage>
</organism>
<accession>C1DSD4</accession>
<keyword evidence="1" id="KW-1133">Transmembrane helix</keyword>